<protein>
    <submittedName>
        <fullName evidence="1">Uncharacterized protein</fullName>
    </submittedName>
</protein>
<reference evidence="1 2" key="1">
    <citation type="submission" date="2014-12" db="EMBL/GenBank/DDBJ databases">
        <title>Genome sequence of Flavobacterium beibuense RSKm HC5.</title>
        <authorList>
            <person name="Kim J.F."/>
            <person name="Song J.Y."/>
            <person name="Kwak M.-J."/>
            <person name="Lee S.-W."/>
        </authorList>
    </citation>
    <scope>NUCLEOTIDE SEQUENCE [LARGE SCALE GENOMIC DNA]</scope>
    <source>
        <strain evidence="1 2">RSKm HC5</strain>
    </source>
</reference>
<sequence>MLKAKKYKIKNVKNSSNYLAGSWGCSYKFLLQFVLITARIASKLL</sequence>
<keyword evidence="2" id="KW-1185">Reference proteome</keyword>
<evidence type="ECO:0000313" key="1">
    <source>
        <dbReference type="EMBL" id="RYJ45580.1"/>
    </source>
</evidence>
<dbReference type="Proteomes" id="UP000289775">
    <property type="component" value="Unassembled WGS sequence"/>
</dbReference>
<name>A0A444WIA1_9FLAO</name>
<accession>A0A444WIA1</accession>
<gene>
    <name evidence="1" type="ORF">NU09_0172</name>
</gene>
<proteinExistence type="predicted"/>
<dbReference type="AlphaFoldDB" id="A0A444WIA1"/>
<evidence type="ECO:0000313" key="2">
    <source>
        <dbReference type="Proteomes" id="UP000289775"/>
    </source>
</evidence>
<dbReference type="EMBL" id="JUIW01000001">
    <property type="protein sequence ID" value="RYJ45580.1"/>
    <property type="molecule type" value="Genomic_DNA"/>
</dbReference>
<organism evidence="1 2">
    <name type="scientific">Flavobacterium beibuense</name>
    <dbReference type="NCBI Taxonomy" id="657326"/>
    <lineage>
        <taxon>Bacteria</taxon>
        <taxon>Pseudomonadati</taxon>
        <taxon>Bacteroidota</taxon>
        <taxon>Flavobacteriia</taxon>
        <taxon>Flavobacteriales</taxon>
        <taxon>Flavobacteriaceae</taxon>
        <taxon>Flavobacterium</taxon>
    </lineage>
</organism>
<comment type="caution">
    <text evidence="1">The sequence shown here is derived from an EMBL/GenBank/DDBJ whole genome shotgun (WGS) entry which is preliminary data.</text>
</comment>